<dbReference type="InterPro" id="IPR038573">
    <property type="entry name" value="BrnT_sf"/>
</dbReference>
<dbReference type="Pfam" id="PF04365">
    <property type="entry name" value="BrnT_toxin"/>
    <property type="match status" value="1"/>
</dbReference>
<accession>A0A127PFZ4</accession>
<evidence type="ECO:0000313" key="2">
    <source>
        <dbReference type="Proteomes" id="UP000072421"/>
    </source>
</evidence>
<dbReference type="Proteomes" id="UP000072421">
    <property type="component" value="Chromosome"/>
</dbReference>
<dbReference type="Gene3D" id="3.10.450.530">
    <property type="entry name" value="Ribonuclease toxin, BrnT, of type II toxin-antitoxin system"/>
    <property type="match status" value="1"/>
</dbReference>
<evidence type="ECO:0000313" key="1">
    <source>
        <dbReference type="EMBL" id="AMO96726.1"/>
    </source>
</evidence>
<dbReference type="PATRIC" id="fig|158899.10.peg.4085"/>
<proteinExistence type="predicted"/>
<gene>
    <name evidence="1" type="ORF">CFter6_4120</name>
</gene>
<evidence type="ECO:0008006" key="3">
    <source>
        <dbReference type="Google" id="ProtNLM"/>
    </source>
</evidence>
<sequence length="94" mass="11011">MFSWDDEKNESNQRKHGLNFEAATHVFDDPLHITRQDRVENNEQRWQTIGMVSGVILLLVAHTWHEAESGSEHIRIISARRATKLERKIYEQGT</sequence>
<dbReference type="EMBL" id="CP013232">
    <property type="protein sequence ID" value="AMO96726.1"/>
    <property type="molecule type" value="Genomic_DNA"/>
</dbReference>
<dbReference type="InterPro" id="IPR007460">
    <property type="entry name" value="BrnT_toxin"/>
</dbReference>
<protein>
    <recommendedName>
        <fullName evidence="3">BrnT family toxin</fullName>
    </recommendedName>
</protein>
<dbReference type="RefSeq" id="WP_417924778.1">
    <property type="nucleotide sequence ID" value="NZ_CP013232.1"/>
</dbReference>
<organism evidence="1">
    <name type="scientific">Collimonas fungivorans</name>
    <dbReference type="NCBI Taxonomy" id="158899"/>
    <lineage>
        <taxon>Bacteria</taxon>
        <taxon>Pseudomonadati</taxon>
        <taxon>Pseudomonadota</taxon>
        <taxon>Betaproteobacteria</taxon>
        <taxon>Burkholderiales</taxon>
        <taxon>Oxalobacteraceae</taxon>
        <taxon>Collimonas</taxon>
    </lineage>
</organism>
<reference evidence="1 2" key="1">
    <citation type="submission" date="2015-11" db="EMBL/GenBank/DDBJ databases">
        <title>Exploring the genomic traits of fungus-feeding bacterial genus Collimonas.</title>
        <authorList>
            <person name="Song C."/>
            <person name="Schmidt R."/>
            <person name="de Jager V."/>
            <person name="Krzyzanowska D."/>
            <person name="Jongedijk E."/>
            <person name="Cankar K."/>
            <person name="Beekwilder J."/>
            <person name="van Veen A."/>
            <person name="de Boer W."/>
            <person name="van Veen J.A."/>
            <person name="Garbeva P."/>
        </authorList>
    </citation>
    <scope>NUCLEOTIDE SEQUENCE [LARGE SCALE GENOMIC DNA]</scope>
    <source>
        <strain evidence="1 2">Ter6</strain>
    </source>
</reference>
<name>A0A127PFZ4_9BURK</name>
<dbReference type="AlphaFoldDB" id="A0A127PFZ4"/>